<dbReference type="Proteomes" id="UP001528040">
    <property type="component" value="Unassembled WGS sequence"/>
</dbReference>
<accession>A0ABT4W331</accession>
<dbReference type="Gene3D" id="3.30.565.10">
    <property type="entry name" value="Histidine kinase-like ATPase, C-terminal domain"/>
    <property type="match status" value="1"/>
</dbReference>
<dbReference type="Gene3D" id="1.10.287.130">
    <property type="match status" value="1"/>
</dbReference>
<sequence>MTTDTRDLTALIGSRICHDLISPLGAIGNGIELLELSGLGDIPEMALISESVQNANARIRFFRIAFGTAKSNQSISERDVHSALTDSSDRKIDIKWQPSGDQPRAQVKLAFLVIQCMETAMPWGGQIVVNEQDGHWSIWAEAERLNADPALWDLLTSPNSDTEVSPAQVHYALVAPELTAQGCRAEVVVLNQRINVMY</sequence>
<comment type="caution">
    <text evidence="2">The sequence shown here is derived from an EMBL/GenBank/DDBJ whole genome shotgun (WGS) entry which is preliminary data.</text>
</comment>
<evidence type="ECO:0000313" key="3">
    <source>
        <dbReference type="Proteomes" id="UP001528040"/>
    </source>
</evidence>
<evidence type="ECO:0000259" key="1">
    <source>
        <dbReference type="Pfam" id="PF10090"/>
    </source>
</evidence>
<name>A0ABT4W331_9RHOB</name>
<feature type="domain" description="Histidine phosphotransferase ChpT C-terminal" evidence="1">
    <location>
        <begin position="88"/>
        <end position="184"/>
    </location>
</feature>
<reference evidence="2 3" key="1">
    <citation type="submission" date="2023-01" db="EMBL/GenBank/DDBJ databases">
        <authorList>
            <person name="Yoon J.-W."/>
        </authorList>
    </citation>
    <scope>NUCLEOTIDE SEQUENCE [LARGE SCALE GENOMIC DNA]</scope>
    <source>
        <strain evidence="2 3">KMU-50</strain>
    </source>
</reference>
<protein>
    <submittedName>
        <fullName evidence="2">Histidine phosphotransferase family protein</fullName>
    </submittedName>
</protein>
<gene>
    <name evidence="2" type="ORF">O2N63_12640</name>
</gene>
<evidence type="ECO:0000313" key="2">
    <source>
        <dbReference type="EMBL" id="MDA5094933.1"/>
    </source>
</evidence>
<proteinExistence type="predicted"/>
<dbReference type="RefSeq" id="WP_271054640.1">
    <property type="nucleotide sequence ID" value="NZ_JAQIIO010000006.1"/>
</dbReference>
<organism evidence="2 3">
    <name type="scientific">Aliiroseovarius salicola</name>
    <dbReference type="NCBI Taxonomy" id="3009082"/>
    <lineage>
        <taxon>Bacteria</taxon>
        <taxon>Pseudomonadati</taxon>
        <taxon>Pseudomonadota</taxon>
        <taxon>Alphaproteobacteria</taxon>
        <taxon>Rhodobacterales</taxon>
        <taxon>Paracoccaceae</taxon>
        <taxon>Aliiroseovarius</taxon>
    </lineage>
</organism>
<dbReference type="InterPro" id="IPR018762">
    <property type="entry name" value="ChpT_C"/>
</dbReference>
<dbReference type="EMBL" id="JAQIIO010000006">
    <property type="protein sequence ID" value="MDA5094933.1"/>
    <property type="molecule type" value="Genomic_DNA"/>
</dbReference>
<dbReference type="InterPro" id="IPR036890">
    <property type="entry name" value="HATPase_C_sf"/>
</dbReference>
<keyword evidence="3" id="KW-1185">Reference proteome</keyword>
<dbReference type="Pfam" id="PF10090">
    <property type="entry name" value="HPTransfase"/>
    <property type="match status" value="1"/>
</dbReference>